<comment type="caution">
    <text evidence="5">The sequence shown here is derived from an EMBL/GenBank/DDBJ whole genome shotgun (WGS) entry which is preliminary data.</text>
</comment>
<organism evidence="5 6">
    <name type="scientific">Marinomonas phaeophyticola</name>
    <dbReference type="NCBI Taxonomy" id="3004091"/>
    <lineage>
        <taxon>Bacteria</taxon>
        <taxon>Pseudomonadati</taxon>
        <taxon>Pseudomonadota</taxon>
        <taxon>Gammaproteobacteria</taxon>
        <taxon>Oceanospirillales</taxon>
        <taxon>Oceanospirillaceae</taxon>
        <taxon>Marinomonas</taxon>
    </lineage>
</organism>
<dbReference type="PRINTS" id="PR00035">
    <property type="entry name" value="HTHGNTR"/>
</dbReference>
<accession>A0ABT4JRA7</accession>
<dbReference type="InterPro" id="IPR036390">
    <property type="entry name" value="WH_DNA-bd_sf"/>
</dbReference>
<dbReference type="CDD" id="cd07377">
    <property type="entry name" value="WHTH_GntR"/>
    <property type="match status" value="1"/>
</dbReference>
<dbReference type="PROSITE" id="PS50949">
    <property type="entry name" value="HTH_GNTR"/>
    <property type="match status" value="1"/>
</dbReference>
<keyword evidence="3" id="KW-0804">Transcription</keyword>
<dbReference type="EMBL" id="JAPUBN010000002">
    <property type="protein sequence ID" value="MCZ2720134.1"/>
    <property type="molecule type" value="Genomic_DNA"/>
</dbReference>
<protein>
    <submittedName>
        <fullName evidence="5">FadR/GntR family transcriptional regulator</fullName>
    </submittedName>
</protein>
<dbReference type="InterPro" id="IPR000524">
    <property type="entry name" value="Tscrpt_reg_HTH_GntR"/>
</dbReference>
<feature type="domain" description="HTH gntR-type" evidence="4">
    <location>
        <begin position="12"/>
        <end position="80"/>
    </location>
</feature>
<proteinExistence type="predicted"/>
<dbReference type="InterPro" id="IPR008920">
    <property type="entry name" value="TF_FadR/GntR_C"/>
</dbReference>
<evidence type="ECO:0000259" key="4">
    <source>
        <dbReference type="PROSITE" id="PS50949"/>
    </source>
</evidence>
<gene>
    <name evidence="5" type="ORF">O1D97_00375</name>
</gene>
<reference evidence="5" key="1">
    <citation type="submission" date="2022-12" db="EMBL/GenBank/DDBJ databases">
        <title>Marinomonas 15G1-11 sp. nov, isolated from marine algae.</title>
        <authorList>
            <person name="Butt M."/>
            <person name="Choi D.G."/>
            <person name="Kim J.M."/>
            <person name="Lee J.K."/>
            <person name="Baek J.H."/>
            <person name="Jeon C.O."/>
        </authorList>
    </citation>
    <scope>NUCLEOTIDE SEQUENCE</scope>
    <source>
        <strain evidence="5">15G1-11</strain>
    </source>
</reference>
<dbReference type="RefSeq" id="WP_269121789.1">
    <property type="nucleotide sequence ID" value="NZ_JAPUBN010000002.1"/>
</dbReference>
<dbReference type="Gene3D" id="1.10.10.10">
    <property type="entry name" value="Winged helix-like DNA-binding domain superfamily/Winged helix DNA-binding domain"/>
    <property type="match status" value="1"/>
</dbReference>
<evidence type="ECO:0000256" key="3">
    <source>
        <dbReference type="ARBA" id="ARBA00023163"/>
    </source>
</evidence>
<dbReference type="InterPro" id="IPR011711">
    <property type="entry name" value="GntR_C"/>
</dbReference>
<dbReference type="SUPFAM" id="SSF48008">
    <property type="entry name" value="GntR ligand-binding domain-like"/>
    <property type="match status" value="1"/>
</dbReference>
<name>A0ABT4JRA7_9GAMM</name>
<keyword evidence="6" id="KW-1185">Reference proteome</keyword>
<dbReference type="InterPro" id="IPR036388">
    <property type="entry name" value="WH-like_DNA-bd_sf"/>
</dbReference>
<evidence type="ECO:0000256" key="2">
    <source>
        <dbReference type="ARBA" id="ARBA00023125"/>
    </source>
</evidence>
<dbReference type="PANTHER" id="PTHR43537:SF5">
    <property type="entry name" value="UXU OPERON TRANSCRIPTIONAL REGULATOR"/>
    <property type="match status" value="1"/>
</dbReference>
<dbReference type="SMART" id="SM00345">
    <property type="entry name" value="HTH_GNTR"/>
    <property type="match status" value="1"/>
</dbReference>
<dbReference type="SUPFAM" id="SSF46785">
    <property type="entry name" value="Winged helix' DNA-binding domain"/>
    <property type="match status" value="1"/>
</dbReference>
<dbReference type="Pfam" id="PF07729">
    <property type="entry name" value="FCD"/>
    <property type="match status" value="1"/>
</dbReference>
<keyword evidence="1" id="KW-0805">Transcription regulation</keyword>
<dbReference type="PANTHER" id="PTHR43537">
    <property type="entry name" value="TRANSCRIPTIONAL REGULATOR, GNTR FAMILY"/>
    <property type="match status" value="1"/>
</dbReference>
<sequence length="240" mass="26762">MSKVSTQKNAQQSLGAMVYEQILAVIMDGTYELNTKLPSEAQLCKEFNVSRPILREALARLREDEVITSRRGSGSYVIKKPDSAVLQFSPISSIADIQRCFEFRSNLEAEAAALAAERRTDKQLAAIVSAYENMNDANASNKLATDEDFAFHLAITDAANNHFYRNVLELLEKSIKGGINITRNLSLLHPESRLQLVQEEHQIIVLAITEGDSAAARSAMKNHLNNARIRMFEGAPRERE</sequence>
<dbReference type="Proteomes" id="UP001149719">
    <property type="component" value="Unassembled WGS sequence"/>
</dbReference>
<keyword evidence="2" id="KW-0238">DNA-binding</keyword>
<dbReference type="Gene3D" id="1.20.120.530">
    <property type="entry name" value="GntR ligand-binding domain-like"/>
    <property type="match status" value="1"/>
</dbReference>
<dbReference type="SMART" id="SM00895">
    <property type="entry name" value="FCD"/>
    <property type="match status" value="1"/>
</dbReference>
<evidence type="ECO:0000313" key="5">
    <source>
        <dbReference type="EMBL" id="MCZ2720134.1"/>
    </source>
</evidence>
<dbReference type="Pfam" id="PF00392">
    <property type="entry name" value="GntR"/>
    <property type="match status" value="1"/>
</dbReference>
<evidence type="ECO:0000313" key="6">
    <source>
        <dbReference type="Proteomes" id="UP001149719"/>
    </source>
</evidence>
<evidence type="ECO:0000256" key="1">
    <source>
        <dbReference type="ARBA" id="ARBA00023015"/>
    </source>
</evidence>